<proteinExistence type="predicted"/>
<dbReference type="AlphaFoldDB" id="A0AA88UCS6"/>
<dbReference type="Proteomes" id="UP001187471">
    <property type="component" value="Unassembled WGS sequence"/>
</dbReference>
<organism evidence="4 5">
    <name type="scientific">Escallonia rubra</name>
    <dbReference type="NCBI Taxonomy" id="112253"/>
    <lineage>
        <taxon>Eukaryota</taxon>
        <taxon>Viridiplantae</taxon>
        <taxon>Streptophyta</taxon>
        <taxon>Embryophyta</taxon>
        <taxon>Tracheophyta</taxon>
        <taxon>Spermatophyta</taxon>
        <taxon>Magnoliopsida</taxon>
        <taxon>eudicotyledons</taxon>
        <taxon>Gunneridae</taxon>
        <taxon>Pentapetalae</taxon>
        <taxon>asterids</taxon>
        <taxon>campanulids</taxon>
        <taxon>Escalloniales</taxon>
        <taxon>Escalloniaceae</taxon>
        <taxon>Escallonia</taxon>
    </lineage>
</organism>
<keyword evidence="1" id="KW-0677">Repeat</keyword>
<comment type="caution">
    <text evidence="4">The sequence shown here is derived from an EMBL/GenBank/DDBJ whole genome shotgun (WGS) entry which is preliminary data.</text>
</comment>
<dbReference type="PROSITE" id="PS00626">
    <property type="entry name" value="RCC1_2"/>
    <property type="match status" value="1"/>
</dbReference>
<evidence type="ECO:0000256" key="1">
    <source>
        <dbReference type="ARBA" id="ARBA00022737"/>
    </source>
</evidence>
<dbReference type="Pfam" id="PF00415">
    <property type="entry name" value="RCC1"/>
    <property type="match status" value="3"/>
</dbReference>
<dbReference type="PROSITE" id="PS50012">
    <property type="entry name" value="RCC1_3"/>
    <property type="match status" value="4"/>
</dbReference>
<keyword evidence="3" id="KW-0175">Coiled coil</keyword>
<dbReference type="EMBL" id="JAVXUO010001692">
    <property type="protein sequence ID" value="KAK2979964.1"/>
    <property type="molecule type" value="Genomic_DNA"/>
</dbReference>
<feature type="repeat" description="RCC1" evidence="2">
    <location>
        <begin position="34"/>
        <end position="93"/>
    </location>
</feature>
<evidence type="ECO:0000313" key="4">
    <source>
        <dbReference type="EMBL" id="KAK2979964.1"/>
    </source>
</evidence>
<accession>A0AA88UCS6</accession>
<feature type="coiled-coil region" evidence="3">
    <location>
        <begin position="521"/>
        <end position="548"/>
    </location>
</feature>
<evidence type="ECO:0000313" key="5">
    <source>
        <dbReference type="Proteomes" id="UP001187471"/>
    </source>
</evidence>
<dbReference type="SUPFAM" id="SSF50985">
    <property type="entry name" value="RCC1/BLIP-II"/>
    <property type="match status" value="2"/>
</dbReference>
<feature type="repeat" description="RCC1" evidence="2">
    <location>
        <begin position="353"/>
        <end position="405"/>
    </location>
</feature>
<feature type="repeat" description="RCC1" evidence="2">
    <location>
        <begin position="290"/>
        <end position="344"/>
    </location>
</feature>
<dbReference type="InterPro" id="IPR000408">
    <property type="entry name" value="Reg_chr_condens"/>
</dbReference>
<protein>
    <recommendedName>
        <fullName evidence="6">Ultraviolet-B receptor UVR8</fullName>
    </recommendedName>
</protein>
<reference evidence="4" key="1">
    <citation type="submission" date="2022-12" db="EMBL/GenBank/DDBJ databases">
        <title>Draft genome assemblies for two species of Escallonia (Escalloniales).</title>
        <authorList>
            <person name="Chanderbali A."/>
            <person name="Dervinis C."/>
            <person name="Anghel I."/>
            <person name="Soltis D."/>
            <person name="Soltis P."/>
            <person name="Zapata F."/>
        </authorList>
    </citation>
    <scope>NUCLEOTIDE SEQUENCE</scope>
    <source>
        <strain evidence="4">UCBG92.1500</strain>
        <tissue evidence="4">Leaf</tissue>
    </source>
</reference>
<keyword evidence="5" id="KW-1185">Reference proteome</keyword>
<dbReference type="Gene3D" id="2.130.10.30">
    <property type="entry name" value="Regulator of chromosome condensation 1/beta-lactamase-inhibitor protein II"/>
    <property type="match status" value="2"/>
</dbReference>
<dbReference type="InterPro" id="IPR051210">
    <property type="entry name" value="Ub_ligase/GEF_domain"/>
</dbReference>
<evidence type="ECO:0000256" key="2">
    <source>
        <dbReference type="PROSITE-ProRule" id="PRU00235"/>
    </source>
</evidence>
<sequence length="640" mass="69365">MEEAEATPSPGNLSRKVIDIAAGEAHTLALAGDGSVYAWGRGTFGRLGTGSESDELLPVRVDFSPADGHEEKRIKKIVGISAGAYHSLALAGRITYHKRYKFMYNCFMMSSDVSDNEGVKCLMTDQLGAGVTISVSFIRKTFMSVLFPPCLLHLDTRMFILDSDMDGQLGVNGNNSLLPRLLEGFLELGSPGSFMDGSETKSKTPLKVSSVKAGGMMSLAIDNLGALWIWGNCPHQNSSSGKEGEFSFVSSSIPNPVWDFHGHTVVKVACGNEHIVALVSAGETHKGDDLICYTWGNNNHGQLGLGDKESRVNPEVVESFNLESPWAVDEVACGAFHTALLAHKKRPSETLVSVCWTFGLGDNGQLGHGTTRSASFPEPVEELPHNVFLTSIDCGLFHTCVVSSAGDVWSWGMEKGLGLCPDASFTGTDAGDALSPLLIKCNGLYGPKFPEPVQIACGAAHTVLVADGGFKLWSWGRGWSGVLGNGKLVDSFTPSIVLWPPLTEDFKEEGLDTVGGDKTNVEKDHEEITEAEKRLSVAMEEMTLLRSKLSVMEQYASILHGSIFGKPFEEQDIPISLRNLGTFDIAKEWEDMLEASDHGKLVRLEMFYRNMLAGVKDKLMKKRIKEIVNECLSSSSTKGK</sequence>
<evidence type="ECO:0008006" key="6">
    <source>
        <dbReference type="Google" id="ProtNLM"/>
    </source>
</evidence>
<evidence type="ECO:0000256" key="3">
    <source>
        <dbReference type="SAM" id="Coils"/>
    </source>
</evidence>
<dbReference type="PANTHER" id="PTHR22870:SF155">
    <property type="entry name" value="E3 UBIQUITIN-PROTEIN LIGASE HERC1-RELATED"/>
    <property type="match status" value="1"/>
</dbReference>
<name>A0AA88UCS6_9ASTE</name>
<feature type="repeat" description="RCC1" evidence="2">
    <location>
        <begin position="225"/>
        <end position="281"/>
    </location>
</feature>
<dbReference type="InterPro" id="IPR009091">
    <property type="entry name" value="RCC1/BLIP-II"/>
</dbReference>
<gene>
    <name evidence="4" type="ORF">RJ640_001101</name>
</gene>
<dbReference type="PANTHER" id="PTHR22870">
    <property type="entry name" value="REGULATOR OF CHROMOSOME CONDENSATION"/>
    <property type="match status" value="1"/>
</dbReference>